<keyword evidence="1" id="KW-0732">Signal</keyword>
<gene>
    <name evidence="3" type="ORF">A1232T_00839</name>
</gene>
<organism evidence="3 4">
    <name type="scientific">Psychrobacter piechaudii</name>
    <dbReference type="NCBI Taxonomy" id="1945521"/>
    <lineage>
        <taxon>Bacteria</taxon>
        <taxon>Pseudomonadati</taxon>
        <taxon>Pseudomonadota</taxon>
        <taxon>Gammaproteobacteria</taxon>
        <taxon>Moraxellales</taxon>
        <taxon>Moraxellaceae</taxon>
        <taxon>Psychrobacter</taxon>
    </lineage>
</organism>
<feature type="domain" description="Peptidase M15A C-terminal" evidence="2">
    <location>
        <begin position="195"/>
        <end position="229"/>
    </location>
</feature>
<evidence type="ECO:0000313" key="3">
    <source>
        <dbReference type="EMBL" id="SJM69790.1"/>
    </source>
</evidence>
<accession>A0A1R4GNJ4</accession>
<reference evidence="3 4" key="1">
    <citation type="submission" date="2017-02" db="EMBL/GenBank/DDBJ databases">
        <authorList>
            <person name="Peterson S.W."/>
        </authorList>
    </citation>
    <scope>NUCLEOTIDE SEQUENCE [LARGE SCALE GENOMIC DNA]</scope>
    <source>
        <strain evidence="3">Psychrobacter_piechaudii</strain>
    </source>
</reference>
<dbReference type="Proteomes" id="UP000188357">
    <property type="component" value="Unassembled WGS sequence"/>
</dbReference>
<keyword evidence="4" id="KW-1185">Reference proteome</keyword>
<name>A0A1R4GNJ4_9GAMM</name>
<dbReference type="AlphaFoldDB" id="A0A1R4GNJ4"/>
<dbReference type="EMBL" id="FUGE01000100">
    <property type="protein sequence ID" value="SJM69790.1"/>
    <property type="molecule type" value="Genomic_DNA"/>
</dbReference>
<feature type="chain" id="PRO_5013340273" evidence="1">
    <location>
        <begin position="25"/>
        <end position="291"/>
    </location>
</feature>
<dbReference type="PROSITE" id="PS51257">
    <property type="entry name" value="PROKAR_LIPOPROTEIN"/>
    <property type="match status" value="1"/>
</dbReference>
<dbReference type="OrthoDB" id="6695647at2"/>
<sequence length="291" mass="32908">MKSTMKYSLGIIASLALLSTSCSTAPKSSSGANINEQRQVRVVNNNNRSQKVVTRQTAKTDRLGNLIRESDQAYQSDRLTIEQNTSIRPYGGAPSPNYDQSSNFGETNYYYVQWLNSNSYRANEVAQYKRYLANYLGEPAVPPFDQLLTTARSWERCGYEQYQLPPNELWSNMVATLRLYEDLKKQGILPPTAEIRSTYRSPSLNACAGGAAASKHMSNGAIDIWVPEYEGQPWYINSMKERLCQFWSSQGQRYNFGLGLYATGAIHLDTQGYRYWGAENSDSGSYCRYLN</sequence>
<evidence type="ECO:0000256" key="1">
    <source>
        <dbReference type="SAM" id="SignalP"/>
    </source>
</evidence>
<dbReference type="SUPFAM" id="SSF55166">
    <property type="entry name" value="Hedgehog/DD-peptidase"/>
    <property type="match status" value="1"/>
</dbReference>
<dbReference type="InterPro" id="IPR013230">
    <property type="entry name" value="Peptidase_M15A_C"/>
</dbReference>
<dbReference type="Pfam" id="PF08291">
    <property type="entry name" value="Peptidase_M15_3"/>
    <property type="match status" value="1"/>
</dbReference>
<feature type="signal peptide" evidence="1">
    <location>
        <begin position="1"/>
        <end position="24"/>
    </location>
</feature>
<evidence type="ECO:0000259" key="2">
    <source>
        <dbReference type="Pfam" id="PF08291"/>
    </source>
</evidence>
<protein>
    <submittedName>
        <fullName evidence="3">Peptidase M15</fullName>
    </submittedName>
</protein>
<dbReference type="InterPro" id="IPR009045">
    <property type="entry name" value="Zn_M74/Hedgehog-like"/>
</dbReference>
<proteinExistence type="predicted"/>
<dbReference type="STRING" id="1945521.A1232T_00839"/>
<dbReference type="Gene3D" id="3.30.1380.10">
    <property type="match status" value="1"/>
</dbReference>
<evidence type="ECO:0000313" key="4">
    <source>
        <dbReference type="Proteomes" id="UP000188357"/>
    </source>
</evidence>